<feature type="domain" description="DUF2157" evidence="2">
    <location>
        <begin position="11"/>
        <end position="152"/>
    </location>
</feature>
<feature type="transmembrane region" description="Helical" evidence="1">
    <location>
        <begin position="128"/>
        <end position="145"/>
    </location>
</feature>
<protein>
    <recommendedName>
        <fullName evidence="2">DUF2157 domain-containing protein</fullName>
    </recommendedName>
</protein>
<gene>
    <name evidence="3" type="ORF">DKT75_04075</name>
</gene>
<reference evidence="3 4" key="1">
    <citation type="submission" date="2018-05" db="EMBL/GenBank/DDBJ databases">
        <title>Leucothrix arctica sp. nov., isolated from Arctic seawater.</title>
        <authorList>
            <person name="Choi A."/>
            <person name="Baek K."/>
        </authorList>
    </citation>
    <scope>NUCLEOTIDE SEQUENCE [LARGE SCALE GENOMIC DNA]</scope>
    <source>
        <strain evidence="3 4">IMCC9719</strain>
    </source>
</reference>
<evidence type="ECO:0000313" key="3">
    <source>
        <dbReference type="EMBL" id="PWQ98317.1"/>
    </source>
</evidence>
<dbReference type="Pfam" id="PF09925">
    <property type="entry name" value="DUF2157"/>
    <property type="match status" value="1"/>
</dbReference>
<feature type="transmembrane region" description="Helical" evidence="1">
    <location>
        <begin position="268"/>
        <end position="291"/>
    </location>
</feature>
<dbReference type="InterPro" id="IPR018677">
    <property type="entry name" value="DUF2157"/>
</dbReference>
<feature type="transmembrane region" description="Helical" evidence="1">
    <location>
        <begin position="297"/>
        <end position="318"/>
    </location>
</feature>
<feature type="transmembrane region" description="Helical" evidence="1">
    <location>
        <begin position="73"/>
        <end position="95"/>
    </location>
</feature>
<dbReference type="OrthoDB" id="327621at2"/>
<feature type="transmembrane region" description="Helical" evidence="1">
    <location>
        <begin position="152"/>
        <end position="177"/>
    </location>
</feature>
<feature type="transmembrane region" description="Helical" evidence="1">
    <location>
        <begin position="213"/>
        <end position="236"/>
    </location>
</feature>
<sequence length="327" mass="36351">MRKTNRQLLLEWAEQSSIDGRQLKDALNVGGVLPTVSDWRGFLDKLLLYVGALFVASGVVFFFAYNWDDLGRFAQFALVQGAIVAALVAFWMLGLEKLSGKISLMMAAIFVGVLLALIGQTYQTGADPYELFTVWCVLILPWALLARFDVLWVFWLLLLNLSISLYYQVFGGLFHVLLGGEQMLWILFVVNTVALLIWEWVVTKGADRRKVRWMTRLLATVSGGLASTLAILNLLGSDESSFSQYGVLAWLGWMALAYYWYRHVEVDVYVLSIGVLSVIAIVSVFLGRFLFSGADAFASLLIMSAVIIGLSAAGAYWLRSVVLGEQS</sequence>
<keyword evidence="1" id="KW-1133">Transmembrane helix</keyword>
<proteinExistence type="predicted"/>
<dbReference type="AlphaFoldDB" id="A0A317CJ64"/>
<accession>A0A317CJ64</accession>
<keyword evidence="1" id="KW-0472">Membrane</keyword>
<dbReference type="Proteomes" id="UP000245506">
    <property type="component" value="Unassembled WGS sequence"/>
</dbReference>
<dbReference type="EMBL" id="QGKL01000012">
    <property type="protein sequence ID" value="PWQ98317.1"/>
    <property type="molecule type" value="Genomic_DNA"/>
</dbReference>
<dbReference type="RefSeq" id="WP_109822158.1">
    <property type="nucleotide sequence ID" value="NZ_QGKL01000012.1"/>
</dbReference>
<feature type="transmembrane region" description="Helical" evidence="1">
    <location>
        <begin position="102"/>
        <end position="122"/>
    </location>
</feature>
<feature type="transmembrane region" description="Helical" evidence="1">
    <location>
        <begin position="46"/>
        <end position="67"/>
    </location>
</feature>
<keyword evidence="4" id="KW-1185">Reference proteome</keyword>
<feature type="transmembrane region" description="Helical" evidence="1">
    <location>
        <begin position="183"/>
        <end position="201"/>
    </location>
</feature>
<evidence type="ECO:0000313" key="4">
    <source>
        <dbReference type="Proteomes" id="UP000245506"/>
    </source>
</evidence>
<keyword evidence="1" id="KW-0812">Transmembrane</keyword>
<name>A0A317CJ64_9GAMM</name>
<evidence type="ECO:0000256" key="1">
    <source>
        <dbReference type="SAM" id="Phobius"/>
    </source>
</evidence>
<evidence type="ECO:0000259" key="2">
    <source>
        <dbReference type="Pfam" id="PF09925"/>
    </source>
</evidence>
<feature type="transmembrane region" description="Helical" evidence="1">
    <location>
        <begin position="242"/>
        <end position="261"/>
    </location>
</feature>
<comment type="caution">
    <text evidence="3">The sequence shown here is derived from an EMBL/GenBank/DDBJ whole genome shotgun (WGS) entry which is preliminary data.</text>
</comment>
<organism evidence="3 4">
    <name type="scientific">Leucothrix arctica</name>
    <dbReference type="NCBI Taxonomy" id="1481894"/>
    <lineage>
        <taxon>Bacteria</taxon>
        <taxon>Pseudomonadati</taxon>
        <taxon>Pseudomonadota</taxon>
        <taxon>Gammaproteobacteria</taxon>
        <taxon>Thiotrichales</taxon>
        <taxon>Thiotrichaceae</taxon>
        <taxon>Leucothrix</taxon>
    </lineage>
</organism>